<protein>
    <recommendedName>
        <fullName evidence="2">SOS response-associated peptidase YedK</fullName>
    </recommendedName>
</protein>
<gene>
    <name evidence="1" type="ORF">SDC9_185335</name>
</gene>
<dbReference type="SUPFAM" id="SSF143081">
    <property type="entry name" value="BB1717-like"/>
    <property type="match status" value="1"/>
</dbReference>
<sequence>MCGRYYIDIDSKEFKKILEEVEKNIYDNFKTGEIFPTNIAPTYIQDEENMKPILAKWGLPKWNGKGVVINARAETFAEKFMFKKLNKSFRCIVPATA</sequence>
<proteinExistence type="predicted"/>
<dbReference type="EMBL" id="VSSQ01092684">
    <property type="protein sequence ID" value="MPN37814.1"/>
    <property type="molecule type" value="Genomic_DNA"/>
</dbReference>
<dbReference type="InterPro" id="IPR036590">
    <property type="entry name" value="SRAP-like"/>
</dbReference>
<organism evidence="1">
    <name type="scientific">bioreactor metagenome</name>
    <dbReference type="NCBI Taxonomy" id="1076179"/>
    <lineage>
        <taxon>unclassified sequences</taxon>
        <taxon>metagenomes</taxon>
        <taxon>ecological metagenomes</taxon>
    </lineage>
</organism>
<dbReference type="Gene3D" id="3.90.1680.10">
    <property type="entry name" value="SOS response associated peptidase-like"/>
    <property type="match status" value="1"/>
</dbReference>
<evidence type="ECO:0000313" key="1">
    <source>
        <dbReference type="EMBL" id="MPN37814.1"/>
    </source>
</evidence>
<dbReference type="GO" id="GO:0106300">
    <property type="term" value="P:protein-DNA covalent cross-linking repair"/>
    <property type="evidence" value="ECO:0007669"/>
    <property type="project" value="InterPro"/>
</dbReference>
<dbReference type="AlphaFoldDB" id="A0A645HNX7"/>
<name>A0A645HNX7_9ZZZZ</name>
<reference evidence="1" key="1">
    <citation type="submission" date="2019-08" db="EMBL/GenBank/DDBJ databases">
        <authorList>
            <person name="Kucharzyk K."/>
            <person name="Murdoch R.W."/>
            <person name="Higgins S."/>
            <person name="Loffler F."/>
        </authorList>
    </citation>
    <scope>NUCLEOTIDE SEQUENCE</scope>
</reference>
<comment type="caution">
    <text evidence="1">The sequence shown here is derived from an EMBL/GenBank/DDBJ whole genome shotgun (WGS) entry which is preliminary data.</text>
</comment>
<dbReference type="InterPro" id="IPR003738">
    <property type="entry name" value="SRAP"/>
</dbReference>
<dbReference type="GO" id="GO:0003697">
    <property type="term" value="F:single-stranded DNA binding"/>
    <property type="evidence" value="ECO:0007669"/>
    <property type="project" value="InterPro"/>
</dbReference>
<dbReference type="Pfam" id="PF02586">
    <property type="entry name" value="SRAP"/>
    <property type="match status" value="1"/>
</dbReference>
<evidence type="ECO:0008006" key="2">
    <source>
        <dbReference type="Google" id="ProtNLM"/>
    </source>
</evidence>
<accession>A0A645HNX7</accession>